<evidence type="ECO:0000313" key="4">
    <source>
        <dbReference type="Proteomes" id="UP000827721"/>
    </source>
</evidence>
<protein>
    <recommendedName>
        <fullName evidence="2">Disease resistance protein At4g27190-like leucine-rich repeats domain-containing protein</fullName>
    </recommendedName>
</protein>
<reference evidence="3 4" key="1">
    <citation type="submission" date="2021-02" db="EMBL/GenBank/DDBJ databases">
        <title>Plant Genome Project.</title>
        <authorList>
            <person name="Zhang R.-G."/>
        </authorList>
    </citation>
    <scope>NUCLEOTIDE SEQUENCE [LARGE SCALE GENOMIC DNA]</scope>
    <source>
        <tissue evidence="3">Leaves</tissue>
    </source>
</reference>
<dbReference type="EMBL" id="JAFEMO010000012">
    <property type="protein sequence ID" value="KAH7553376.1"/>
    <property type="molecule type" value="Genomic_DNA"/>
</dbReference>
<dbReference type="Pfam" id="PF23247">
    <property type="entry name" value="LRR_RPS2"/>
    <property type="match status" value="2"/>
</dbReference>
<proteinExistence type="predicted"/>
<dbReference type="InterPro" id="IPR057135">
    <property type="entry name" value="At4g27190-like_LRR"/>
</dbReference>
<evidence type="ECO:0000256" key="1">
    <source>
        <dbReference type="ARBA" id="ARBA00022821"/>
    </source>
</evidence>
<comment type="caution">
    <text evidence="3">The sequence shown here is derived from an EMBL/GenBank/DDBJ whole genome shotgun (WGS) entry which is preliminary data.</text>
</comment>
<sequence length="924" mass="105374">MLEIRNCKSIEGIINTGELRGEGKMVFPKLIKLQIKGLPNLTQFGSKISVEFSSMTQLSIEDCPKLKTFSFSSALTSGDIKQGEQVEEINWQDDIHPLFNQKLHLKHLPELTIFCNFAGTSIEWPSLAQLWIENCPKMHTFVSNSPPIDMPASKEDQMNSEENLHSRIQPLFDEKVQLPNLKVLDIRNMDNIRRILHHQHDPNSFWKLDQICVLDCHNLLNVFPSNMLGKLQKLGMLLVSNCISLEMIFEELKISSCMEEKNVAEEDVEVVPRLVFPQLTSLRLVDLPRLRIFYPGLYISEWPMLKTLRIWGCKKVERLTSEFQSLQETHGETPHENSIQQPLFLVDKVAFPNLEELSLEWNCIVNEMLNGNFSGYSCKIKILQLIDTTKETICPCFLLYTLPNIEELTVNDGVLEEMFTCEGLGCREKYGEELKIINCAILEAIIFTEEETIRNTLFPNLNELKLIDLPELKSFCNLAENAIELPSLAALWIEDCPNMQTFISNFTSADMLTSMDIQPLFDEKVQLPNLKFLRLDGMDKLRKIWHYQLTPDSFYKLDSFGVHNCHNVLNVFPSNMLGRLQKLDELWLTNCSSLDEIIEIQASGCGKTQAITSTQLTKLVLNYLPKLKHIWDMNSQGLLTCQNLLSIQVAGCESLKSIFPASVARSLLQLQELKINLCCMLEEIVAEEEQLDEAVPRFLFPQLTCLELFQLSSLKSFYPGSHISEWPALTNLEVWKCDKVETFSSEFSSFQVTQWESQHEMPMRQHLFLVDKVPFPNLESLALEWIAVKVVLREKLLGYSCKLKVLGLRGFHKETDVCLSCFLHKLPNLEKLRVHQGFFKEIFLCGELGCEDNHVEVPSKLSYLRLYGVSDSLHLESLVFGPLLDCVGCVVVVPPRAFLTAEFVNPDKGLTSSVLGPLPAVVSA</sequence>
<organism evidence="3 4">
    <name type="scientific">Xanthoceras sorbifolium</name>
    <dbReference type="NCBI Taxonomy" id="99658"/>
    <lineage>
        <taxon>Eukaryota</taxon>
        <taxon>Viridiplantae</taxon>
        <taxon>Streptophyta</taxon>
        <taxon>Embryophyta</taxon>
        <taxon>Tracheophyta</taxon>
        <taxon>Spermatophyta</taxon>
        <taxon>Magnoliopsida</taxon>
        <taxon>eudicotyledons</taxon>
        <taxon>Gunneridae</taxon>
        <taxon>Pentapetalae</taxon>
        <taxon>rosids</taxon>
        <taxon>malvids</taxon>
        <taxon>Sapindales</taxon>
        <taxon>Sapindaceae</taxon>
        <taxon>Xanthoceroideae</taxon>
        <taxon>Xanthoceras</taxon>
    </lineage>
</organism>
<dbReference type="InterPro" id="IPR050905">
    <property type="entry name" value="Plant_NBS-LRR"/>
</dbReference>
<dbReference type="PANTHER" id="PTHR33463:SF209">
    <property type="entry name" value="DISEASE RESISTANCE PROTEIN RPS2-LIKE"/>
    <property type="match status" value="1"/>
</dbReference>
<evidence type="ECO:0000313" key="3">
    <source>
        <dbReference type="EMBL" id="KAH7553376.1"/>
    </source>
</evidence>
<name>A0ABQ8HA60_9ROSI</name>
<accession>A0ABQ8HA60</accession>
<dbReference type="InterPro" id="IPR032675">
    <property type="entry name" value="LRR_dom_sf"/>
</dbReference>
<keyword evidence="4" id="KW-1185">Reference proteome</keyword>
<dbReference type="Proteomes" id="UP000827721">
    <property type="component" value="Unassembled WGS sequence"/>
</dbReference>
<gene>
    <name evidence="3" type="ORF">JRO89_XS12G0004400</name>
</gene>
<dbReference type="SUPFAM" id="SSF52047">
    <property type="entry name" value="RNI-like"/>
    <property type="match status" value="3"/>
</dbReference>
<keyword evidence="1" id="KW-0611">Plant defense</keyword>
<dbReference type="PANTHER" id="PTHR33463">
    <property type="entry name" value="NB-ARC DOMAIN-CONTAINING PROTEIN-RELATED"/>
    <property type="match status" value="1"/>
</dbReference>
<evidence type="ECO:0000259" key="2">
    <source>
        <dbReference type="Pfam" id="PF23247"/>
    </source>
</evidence>
<feature type="domain" description="Disease resistance protein At4g27190-like leucine-rich repeats" evidence="2">
    <location>
        <begin position="530"/>
        <end position="678"/>
    </location>
</feature>
<feature type="domain" description="Disease resistance protein At4g27190-like leucine-rich repeats" evidence="2">
    <location>
        <begin position="182"/>
        <end position="319"/>
    </location>
</feature>
<dbReference type="Gene3D" id="3.80.10.10">
    <property type="entry name" value="Ribonuclease Inhibitor"/>
    <property type="match status" value="4"/>
</dbReference>